<dbReference type="AlphaFoldDB" id="A0A7C4NSM0"/>
<dbReference type="Gene3D" id="2.60.40.2420">
    <property type="match status" value="1"/>
</dbReference>
<dbReference type="EMBL" id="DSZN01000026">
    <property type="protein sequence ID" value="HGQ85077.1"/>
    <property type="molecule type" value="Genomic_DNA"/>
</dbReference>
<sequence length="132" mass="15336">MVKFFILSFLFFFFPLLSFALNEFSIIDLIEEPCKIWLEIKEEKDFILVKTCGENKGEEKVFYKIFLEITKSGKSGKSSSKQSDNIVLNPEEEKCFSQSKLNLIPGDEYSIVAKLYKNNILIKEKGIEKKVF</sequence>
<gene>
    <name evidence="1" type="ORF">ENT66_01425</name>
</gene>
<dbReference type="InterPro" id="IPR053722">
    <property type="entry name" value="Curli_assembly_CsgC/AgfC"/>
</dbReference>
<evidence type="ECO:0000313" key="1">
    <source>
        <dbReference type="EMBL" id="HGQ85077.1"/>
    </source>
</evidence>
<name>A0A7C4NSM0_9BACT</name>
<organism evidence="1">
    <name type="scientific">Thermodesulfobacterium geofontis</name>
    <dbReference type="NCBI Taxonomy" id="1295609"/>
    <lineage>
        <taxon>Bacteria</taxon>
        <taxon>Pseudomonadati</taxon>
        <taxon>Thermodesulfobacteriota</taxon>
        <taxon>Thermodesulfobacteria</taxon>
        <taxon>Thermodesulfobacteriales</taxon>
        <taxon>Thermodesulfobacteriaceae</taxon>
        <taxon>Thermodesulfobacterium</taxon>
    </lineage>
</organism>
<proteinExistence type="predicted"/>
<accession>A0A7C4NSM0</accession>
<comment type="caution">
    <text evidence="1">The sequence shown here is derived from an EMBL/GenBank/DDBJ whole genome shotgun (WGS) entry which is preliminary data.</text>
</comment>
<evidence type="ECO:0008006" key="2">
    <source>
        <dbReference type="Google" id="ProtNLM"/>
    </source>
</evidence>
<protein>
    <recommendedName>
        <fullName evidence="2">Curli assembly protein CsgC</fullName>
    </recommendedName>
</protein>
<reference evidence="1" key="1">
    <citation type="journal article" date="2020" name="mSystems">
        <title>Genome- and Community-Level Interaction Insights into Carbon Utilization and Element Cycling Functions of Hydrothermarchaeota in Hydrothermal Sediment.</title>
        <authorList>
            <person name="Zhou Z."/>
            <person name="Liu Y."/>
            <person name="Xu W."/>
            <person name="Pan J."/>
            <person name="Luo Z.H."/>
            <person name="Li M."/>
        </authorList>
    </citation>
    <scope>NUCLEOTIDE SEQUENCE [LARGE SCALE GENOMIC DNA]</scope>
    <source>
        <strain evidence="1">SpSt-6</strain>
    </source>
</reference>